<name>A0A5P8PRC8_9CAUD</name>
<gene>
    <name evidence="1" type="ORF">VOWphi5012_063</name>
</gene>
<evidence type="ECO:0000313" key="1">
    <source>
        <dbReference type="EMBL" id="QFR59847.1"/>
    </source>
</evidence>
<dbReference type="EMBL" id="MN584918">
    <property type="protein sequence ID" value="QFR59847.1"/>
    <property type="molecule type" value="Genomic_DNA"/>
</dbReference>
<evidence type="ECO:0000313" key="2">
    <source>
        <dbReference type="Proteomes" id="UP000325783"/>
    </source>
</evidence>
<organism evidence="1 2">
    <name type="scientific">Vibrio phage phi50-12</name>
    <dbReference type="NCBI Taxonomy" id="2654972"/>
    <lineage>
        <taxon>Viruses</taxon>
        <taxon>Duplodnaviria</taxon>
        <taxon>Heunggongvirae</taxon>
        <taxon>Uroviricota</taxon>
        <taxon>Caudoviricetes</taxon>
        <taxon>Schitoviridae</taxon>
        <taxon>Penintadodekavirus</taxon>
        <taxon>Penintadodekavirus 5012</taxon>
    </lineage>
</organism>
<dbReference type="Proteomes" id="UP000325783">
    <property type="component" value="Segment"/>
</dbReference>
<reference evidence="1 2" key="1">
    <citation type="submission" date="2019-10" db="EMBL/GenBank/DDBJ databases">
        <authorList>
            <person name="Lin L.C."/>
        </authorList>
    </citation>
    <scope>NUCLEOTIDE SEQUENCE [LARGE SCALE GENOMIC DNA]</scope>
</reference>
<keyword evidence="2" id="KW-1185">Reference proteome</keyword>
<accession>A0A5P8PRC8</accession>
<protein>
    <submittedName>
        <fullName evidence="1">Uncharacterized protein</fullName>
    </submittedName>
</protein>
<proteinExistence type="predicted"/>
<sequence>MKLSITAQLRMLAKGLNTSGNKETAERLMTIAEELDKQSSPASIVDYLKANEDMLTKTKAKVVTISSLKEFAGIK</sequence>